<sequence>MDSDHNFFGIESLLSYPGLDFIDDKDVSVPVKLPIVFAESTDAQKAVLLAPQNRDIVEASSKFNSILCSCTKIIDKNIKDYAEWRSTIEHQTNERGAQIDSDHTKCIPPNAVQQVHNCYGQPSFKFSDSFRSDRNYKTLESTDEEVGVGNMDFLDQTSQSSRRSSLGEYKCSFSFISTKGPNRKRRLIHCGYENCTKIF</sequence>
<dbReference type="EMBL" id="CAMPGE010019967">
    <property type="protein sequence ID" value="CAI2378260.1"/>
    <property type="molecule type" value="Genomic_DNA"/>
</dbReference>
<protein>
    <submittedName>
        <fullName evidence="1">Uncharacterized protein</fullName>
    </submittedName>
</protein>
<keyword evidence="2" id="KW-1185">Reference proteome</keyword>
<dbReference type="AlphaFoldDB" id="A0AAD2D2Z5"/>
<name>A0AAD2D2Z5_EUPCR</name>
<evidence type="ECO:0000313" key="2">
    <source>
        <dbReference type="Proteomes" id="UP001295684"/>
    </source>
</evidence>
<organism evidence="1 2">
    <name type="scientific">Euplotes crassus</name>
    <dbReference type="NCBI Taxonomy" id="5936"/>
    <lineage>
        <taxon>Eukaryota</taxon>
        <taxon>Sar</taxon>
        <taxon>Alveolata</taxon>
        <taxon>Ciliophora</taxon>
        <taxon>Intramacronucleata</taxon>
        <taxon>Spirotrichea</taxon>
        <taxon>Hypotrichia</taxon>
        <taxon>Euplotida</taxon>
        <taxon>Euplotidae</taxon>
        <taxon>Moneuplotes</taxon>
    </lineage>
</organism>
<gene>
    <name evidence="1" type="ORF">ECRASSUSDP1_LOCUS19655</name>
</gene>
<evidence type="ECO:0000313" key="1">
    <source>
        <dbReference type="EMBL" id="CAI2378260.1"/>
    </source>
</evidence>
<accession>A0AAD2D2Z5</accession>
<reference evidence="1" key="1">
    <citation type="submission" date="2023-07" db="EMBL/GenBank/DDBJ databases">
        <authorList>
            <consortium name="AG Swart"/>
            <person name="Singh M."/>
            <person name="Singh A."/>
            <person name="Seah K."/>
            <person name="Emmerich C."/>
        </authorList>
    </citation>
    <scope>NUCLEOTIDE SEQUENCE</scope>
    <source>
        <strain evidence="1">DP1</strain>
    </source>
</reference>
<dbReference type="Proteomes" id="UP001295684">
    <property type="component" value="Unassembled WGS sequence"/>
</dbReference>
<comment type="caution">
    <text evidence="1">The sequence shown here is derived from an EMBL/GenBank/DDBJ whole genome shotgun (WGS) entry which is preliminary data.</text>
</comment>
<proteinExistence type="predicted"/>